<dbReference type="InterPro" id="IPR017926">
    <property type="entry name" value="GATASE"/>
</dbReference>
<dbReference type="EMBL" id="FZOH01000004">
    <property type="protein sequence ID" value="SNS44161.1"/>
    <property type="molecule type" value="Genomic_DNA"/>
</dbReference>
<gene>
    <name evidence="2" type="ORF">SAMN04488107_2573</name>
</gene>
<feature type="domain" description="Glutamine amidotransferase" evidence="1">
    <location>
        <begin position="70"/>
        <end position="181"/>
    </location>
</feature>
<accession>A0A239EIC0</accession>
<keyword evidence="2" id="KW-0808">Transferase</keyword>
<proteinExistence type="predicted"/>
<dbReference type="InterPro" id="IPR029062">
    <property type="entry name" value="Class_I_gatase-like"/>
</dbReference>
<name>A0A239EIC0_9ACTN</name>
<dbReference type="RefSeq" id="WP_217897337.1">
    <property type="nucleotide sequence ID" value="NZ_FZOH01000004.1"/>
</dbReference>
<dbReference type="GO" id="GO:0005829">
    <property type="term" value="C:cytosol"/>
    <property type="evidence" value="ECO:0007669"/>
    <property type="project" value="TreeGrafter"/>
</dbReference>
<dbReference type="PROSITE" id="PS51273">
    <property type="entry name" value="GATASE_TYPE_1"/>
    <property type="match status" value="1"/>
</dbReference>
<dbReference type="SUPFAM" id="SSF52317">
    <property type="entry name" value="Class I glutamine amidotransferase-like"/>
    <property type="match status" value="1"/>
</dbReference>
<dbReference type="PANTHER" id="PTHR42695">
    <property type="entry name" value="GLUTAMINE AMIDOTRANSFERASE YLR126C-RELATED"/>
    <property type="match status" value="1"/>
</dbReference>
<organism evidence="2 3">
    <name type="scientific">Geodermatophilus saharensis</name>
    <dbReference type="NCBI Taxonomy" id="1137994"/>
    <lineage>
        <taxon>Bacteria</taxon>
        <taxon>Bacillati</taxon>
        <taxon>Actinomycetota</taxon>
        <taxon>Actinomycetes</taxon>
        <taxon>Geodermatophilales</taxon>
        <taxon>Geodermatophilaceae</taxon>
        <taxon>Geodermatophilus</taxon>
    </lineage>
</organism>
<evidence type="ECO:0000313" key="3">
    <source>
        <dbReference type="Proteomes" id="UP000198386"/>
    </source>
</evidence>
<dbReference type="AlphaFoldDB" id="A0A239EIC0"/>
<dbReference type="CDD" id="cd01741">
    <property type="entry name" value="GATase1_1"/>
    <property type="match status" value="1"/>
</dbReference>
<evidence type="ECO:0000259" key="1">
    <source>
        <dbReference type="Pfam" id="PF00117"/>
    </source>
</evidence>
<protein>
    <submittedName>
        <fullName evidence="2">GMP synthase - Glutamine amidotransferase</fullName>
    </submittedName>
</protein>
<evidence type="ECO:0000313" key="2">
    <source>
        <dbReference type="EMBL" id="SNS44161.1"/>
    </source>
</evidence>
<reference evidence="3" key="1">
    <citation type="submission" date="2017-06" db="EMBL/GenBank/DDBJ databases">
        <authorList>
            <person name="Varghese N."/>
            <person name="Submissions S."/>
        </authorList>
    </citation>
    <scope>NUCLEOTIDE SEQUENCE [LARGE SCALE GENOMIC DNA]</scope>
    <source>
        <strain evidence="3">DSM 45423</strain>
    </source>
</reference>
<dbReference type="Proteomes" id="UP000198386">
    <property type="component" value="Unassembled WGS sequence"/>
</dbReference>
<dbReference type="Gene3D" id="3.40.50.880">
    <property type="match status" value="1"/>
</dbReference>
<sequence>MQTALVLVHDADPSRGARLPGTLRPALEAQGLAVVVGTTVGPSPLLTDLPDPAGLRTLVVMGSGAAAYDDTVPWLGAELAYLRRAVDAGTPVLGVCFGGQALARVLGGEVSQAPAGEHGFLDVETADPALVPAGPWFEYHGDRFTVPPGGVEVARTGRAVQAFTSGPHLGVQFHPEIDPGAFAAWEETWALTGPPPPEAAALVPGLRREIAERAPEAAAACARLVAAFLARADALPGPAAAPAA</sequence>
<keyword evidence="2" id="KW-0315">Glutamine amidotransferase</keyword>
<dbReference type="PANTHER" id="PTHR42695:SF5">
    <property type="entry name" value="GLUTAMINE AMIDOTRANSFERASE YLR126C-RELATED"/>
    <property type="match status" value="1"/>
</dbReference>
<dbReference type="InterPro" id="IPR044992">
    <property type="entry name" value="ChyE-like"/>
</dbReference>
<keyword evidence="3" id="KW-1185">Reference proteome</keyword>
<dbReference type="Pfam" id="PF00117">
    <property type="entry name" value="GATase"/>
    <property type="match status" value="1"/>
</dbReference>
<dbReference type="GO" id="GO:0016740">
    <property type="term" value="F:transferase activity"/>
    <property type="evidence" value="ECO:0007669"/>
    <property type="project" value="UniProtKB-KW"/>
</dbReference>